<evidence type="ECO:0000313" key="2">
    <source>
        <dbReference type="Proteomes" id="UP000053660"/>
    </source>
</evidence>
<dbReference type="Gene3D" id="3.30.40.10">
    <property type="entry name" value="Zinc/RING finger domain, C3HC4 (zinc finger)"/>
    <property type="match status" value="1"/>
</dbReference>
<accession>A0A0B1SN40</accession>
<dbReference type="OrthoDB" id="10262564at2759"/>
<protein>
    <recommendedName>
        <fullName evidence="3">UBR-type domain-containing protein</fullName>
    </recommendedName>
</protein>
<reference evidence="1 2" key="1">
    <citation type="submission" date="2014-03" db="EMBL/GenBank/DDBJ databases">
        <title>Draft genome of the hookworm Oesophagostomum dentatum.</title>
        <authorList>
            <person name="Mitreva M."/>
        </authorList>
    </citation>
    <scope>NUCLEOTIDE SEQUENCE [LARGE SCALE GENOMIC DNA]</scope>
    <source>
        <strain evidence="1 2">OD-Hann</strain>
    </source>
</reference>
<organism evidence="1 2">
    <name type="scientific">Oesophagostomum dentatum</name>
    <name type="common">Nodular worm</name>
    <dbReference type="NCBI Taxonomy" id="61180"/>
    <lineage>
        <taxon>Eukaryota</taxon>
        <taxon>Metazoa</taxon>
        <taxon>Ecdysozoa</taxon>
        <taxon>Nematoda</taxon>
        <taxon>Chromadorea</taxon>
        <taxon>Rhabditida</taxon>
        <taxon>Rhabditina</taxon>
        <taxon>Rhabditomorpha</taxon>
        <taxon>Strongyloidea</taxon>
        <taxon>Strongylidae</taxon>
        <taxon>Oesophagostomum</taxon>
    </lineage>
</organism>
<dbReference type="InterPro" id="IPR040204">
    <property type="entry name" value="UBR7"/>
</dbReference>
<dbReference type="GO" id="GO:0005737">
    <property type="term" value="C:cytoplasm"/>
    <property type="evidence" value="ECO:0007669"/>
    <property type="project" value="TreeGrafter"/>
</dbReference>
<evidence type="ECO:0008006" key="3">
    <source>
        <dbReference type="Google" id="ProtNLM"/>
    </source>
</evidence>
<dbReference type="PANTHER" id="PTHR13513">
    <property type="entry name" value="E3 UBIQUITIN-PROTEIN LIGASE UBR7"/>
    <property type="match status" value="1"/>
</dbReference>
<dbReference type="EMBL" id="KN566029">
    <property type="protein sequence ID" value="KHJ84942.1"/>
    <property type="molecule type" value="Genomic_DNA"/>
</dbReference>
<dbReference type="Proteomes" id="UP000053660">
    <property type="component" value="Unassembled WGS sequence"/>
</dbReference>
<dbReference type="AlphaFoldDB" id="A0A0B1SN40"/>
<proteinExistence type="predicted"/>
<dbReference type="InterPro" id="IPR013083">
    <property type="entry name" value="Znf_RING/FYVE/PHD"/>
</dbReference>
<feature type="non-terminal residue" evidence="1">
    <location>
        <position position="1"/>
    </location>
</feature>
<gene>
    <name evidence="1" type="ORF">OESDEN_15338</name>
</gene>
<dbReference type="PANTHER" id="PTHR13513:SF9">
    <property type="entry name" value="E3 UBIQUITIN-PROTEIN LIGASE UBR7-RELATED"/>
    <property type="match status" value="1"/>
</dbReference>
<dbReference type="SUPFAM" id="SSF57903">
    <property type="entry name" value="FYVE/PHD zinc finger"/>
    <property type="match status" value="1"/>
</dbReference>
<keyword evidence="2" id="KW-1185">Reference proteome</keyword>
<dbReference type="InterPro" id="IPR011011">
    <property type="entry name" value="Znf_FYVE_PHD"/>
</dbReference>
<sequence length="178" mass="20514">LAKKRACRCDCGNSKFKTKCTLYEDKEAVNTENAYNDNFIGLFCVCKKPYPCELDETMHQCMACEDWFHLSALYERAGCEFFIDTDDDIELFTKENIEKTEGEKEPDDETIVNELVQTAGRDAAIHVLKGFNELKRNLHEFMREKQEEGVGVITAEHITSFFDKIKRSRLEDTSGDDV</sequence>
<evidence type="ECO:0000313" key="1">
    <source>
        <dbReference type="EMBL" id="KHJ84942.1"/>
    </source>
</evidence>
<name>A0A0B1SN40_OESDE</name>
<dbReference type="GO" id="GO:0061630">
    <property type="term" value="F:ubiquitin protein ligase activity"/>
    <property type="evidence" value="ECO:0007669"/>
    <property type="project" value="InterPro"/>
</dbReference>
<dbReference type="GO" id="GO:0008270">
    <property type="term" value="F:zinc ion binding"/>
    <property type="evidence" value="ECO:0007669"/>
    <property type="project" value="InterPro"/>
</dbReference>